<sequence length="137" mass="13652">MTALLASVLSPLASASSVNLTSGGGFGLIGASYEATLTPSTALEVGVGSFFGNFDAVLGVKYFFQGDDQGPYLSGRAFVFPGSTSAVFGGTVTGGYRRVFSPLQFSFEAGGGIVGATGPGGSAVALPVLSVSVGYRF</sequence>
<gene>
    <name evidence="2" type="ORF">GCM10008939_18330</name>
</gene>
<evidence type="ECO:0000313" key="3">
    <source>
        <dbReference type="Proteomes" id="UP000635726"/>
    </source>
</evidence>
<proteinExistence type="predicted"/>
<feature type="signal peptide" evidence="1">
    <location>
        <begin position="1"/>
        <end position="15"/>
    </location>
</feature>
<keyword evidence="1" id="KW-0732">Signal</keyword>
<accession>A0A917PFB8</accession>
<organism evidence="2 3">
    <name type="scientific">Deinococcus aquiradiocola</name>
    <dbReference type="NCBI Taxonomy" id="393059"/>
    <lineage>
        <taxon>Bacteria</taxon>
        <taxon>Thermotogati</taxon>
        <taxon>Deinococcota</taxon>
        <taxon>Deinococci</taxon>
        <taxon>Deinococcales</taxon>
        <taxon>Deinococcaceae</taxon>
        <taxon>Deinococcus</taxon>
    </lineage>
</organism>
<reference evidence="2" key="2">
    <citation type="submission" date="2020-09" db="EMBL/GenBank/DDBJ databases">
        <authorList>
            <person name="Sun Q."/>
            <person name="Ohkuma M."/>
        </authorList>
    </citation>
    <scope>NUCLEOTIDE SEQUENCE</scope>
    <source>
        <strain evidence="2">JCM 14371</strain>
    </source>
</reference>
<keyword evidence="3" id="KW-1185">Reference proteome</keyword>
<evidence type="ECO:0008006" key="4">
    <source>
        <dbReference type="Google" id="ProtNLM"/>
    </source>
</evidence>
<evidence type="ECO:0000313" key="2">
    <source>
        <dbReference type="EMBL" id="GGJ74391.1"/>
    </source>
</evidence>
<protein>
    <recommendedName>
        <fullName evidence="4">Outer membrane protein beta-barrel domain-containing protein</fullName>
    </recommendedName>
</protein>
<evidence type="ECO:0000256" key="1">
    <source>
        <dbReference type="SAM" id="SignalP"/>
    </source>
</evidence>
<dbReference type="Proteomes" id="UP000635726">
    <property type="component" value="Unassembled WGS sequence"/>
</dbReference>
<name>A0A917PFB8_9DEIO</name>
<reference evidence="2" key="1">
    <citation type="journal article" date="2014" name="Int. J. Syst. Evol. Microbiol.">
        <title>Complete genome sequence of Corynebacterium casei LMG S-19264T (=DSM 44701T), isolated from a smear-ripened cheese.</title>
        <authorList>
            <consortium name="US DOE Joint Genome Institute (JGI-PGF)"/>
            <person name="Walter F."/>
            <person name="Albersmeier A."/>
            <person name="Kalinowski J."/>
            <person name="Ruckert C."/>
        </authorList>
    </citation>
    <scope>NUCLEOTIDE SEQUENCE</scope>
    <source>
        <strain evidence="2">JCM 14371</strain>
    </source>
</reference>
<feature type="chain" id="PRO_5036758598" description="Outer membrane protein beta-barrel domain-containing protein" evidence="1">
    <location>
        <begin position="16"/>
        <end position="137"/>
    </location>
</feature>
<dbReference type="AlphaFoldDB" id="A0A917PFB8"/>
<dbReference type="EMBL" id="BMOE01000005">
    <property type="protein sequence ID" value="GGJ74391.1"/>
    <property type="molecule type" value="Genomic_DNA"/>
</dbReference>
<comment type="caution">
    <text evidence="2">The sequence shown here is derived from an EMBL/GenBank/DDBJ whole genome shotgun (WGS) entry which is preliminary data.</text>
</comment>